<dbReference type="EMBL" id="OX336425">
    <property type="protein sequence ID" value="CAI2768388.1"/>
    <property type="molecule type" value="Genomic_DNA"/>
</dbReference>
<protein>
    <recommendedName>
        <fullName evidence="3">HYR-like domain-containing protein</fullName>
    </recommendedName>
</protein>
<dbReference type="Pfam" id="PF13573">
    <property type="entry name" value="SprB"/>
    <property type="match status" value="17"/>
</dbReference>
<name>A0A9W4X7I7_9FLAO</name>
<dbReference type="NCBIfam" id="TIGR04183">
    <property type="entry name" value="Por_Secre_tail"/>
    <property type="match status" value="1"/>
</dbReference>
<sequence length="2096" mass="210527">MKKFYLLLILLFFTLQQLTAQTVETFESVPTGQPNFVSNGKTFNLTSTYINFTSVQFAGQGYNGSNRFIQVTDGPTTESLGQSGFITAATGSFKMNSLWIYLTGTSGQTPNSTFDGAPGSVTLIGKLGGVTQFTIVKNTTGANIGVALPGKGFTPVNFATDGVSNFTNINIDQLEIQLSANYDYFAIDNFTWVDGVGLPAVTTTTATNVGSTKAIIGGNVTADGGDVSVERGIVWAVTANPTIANNKFQIGTGSGIFSNTVTGLTAGSTIHYRAYAKNSAGTAYGAESTFVTSAALSTSSTSFTNISCNAGTNGSATVVATGGVPPYTYSWSPAGGTGASATGLSAGSYTATITDAELVQITRPFTLIAPPALNGTPSVTNVSCFGSSNGTATITPSGGTPGYTYNWSNGATTASATGLAAGTYSVTITDANGCPKTITGIVVGQPATALNGTTSTTSVSCFGLANGTATVTPTGGVPGYTYSWSPSGGTAATASGLTAGTYSVTITDGNGCPKTITGIVVGQPAAALDGTSSTTSVSCFGGSNGTATVVASGGTPGYTYSWSPSGGTAATASGLQAGTYSVTITDANGCPKTITGIVVAQPAASLNGSISTTSVSCFGASTGSATVSAFGGTPGYTYNWSNGATTATASGLTAGIYSVTITDATTICSRTINNIIIGTATPILAHPTQVNVSCNGGANGSASVAPTGGAGSYTYLWSNSATTASINGLSQGTYSVVIKDANNCTVTQNFFITQPTTLIASQGTFTSPTCNNATNGSATVVASGGTPGYTYSWTPTGGTGATATGLAAGTYTATVTDANDCSTTQSFILTNPPAFSVTTSQTDILCNGDATGSAGVVVSGGTAPYTYSWSPSGGTAATATGLIAGTYTVTITDANICPTTRTFILTQPLTPLVASQGSITHVNCHGDATGAATVSATGGTGAYTYSWSPSGGTAATATDLTAGTYNVTVTDANNCSTIQSFTINQPAAILSASTATTDVSCFGNTNGSATVTPSGGTPGYSYVWAPSGGTAATATGLSSGTYTCTITDSKGCSLIKTIVIGTPTALVATISKTDLLCNGDSNGSATVNVTGGTPGYTYVWTPTGGNAATASGLSAGTYTVTVTDANGCSTTASTTLNPPAALTATTSQTDVLCNGTATGTASVTVLGGTGAYTYAWSPTGGTAATATELATGNYSCLITDANGCSITKTFFIDQPAVLAATTSKVDATCSTTGQATVNPTGGVLPFTYQWSSGATTATATGLTAGNYTCTITDGNGCTNTQSVTINTTNTLVAVVNKTDVLCNGGNTGSATVTPSGAPGPFTYVWAPSGGSNATANNLTAGNYTVTITSANGCSIVKNITIGEPTPLVVVPTQTNVACNGGTTGAASVTVTGGTGAYTYVWSPTGGTAATATGLTAGTYVVTITDGNGCNVTQNFNITQPTAVGGTIVATNVTCNGANNGSATVTATGGTGAYTYVWSPTGGTAATATGLAPGNYAVLITDANSCTTTVSTIITQPTVVVASISSQTNISCNGLSDGAINVTVTGGTLPYTYLWSNGSTTKNISGLAAGTYTLTVTDANSCTATQTVTLITTPDVTAPVPNLATLPVITNSCAVLSAQIPVPTATDNCSGSITATTTSPLNYNTPGTYTITWKYTDASGNSSTQTQTVQVLNSALQQVTFSNATFTYDKNPHAVQVANLPSGATVTYSIAPSGSGNSATNAGTYTVTAVVSPSTSTPNCLPITLTAQLTIQKAAQQITFPILGIKTLGGSNTFNLGATASSGLTVNYAFTYKTALPPATVAPLTGVVNMLRPGEVTIVAAQAGDNNYLPAPDVTQLLVIKNNDITVTQITIGTKVYPNPAKTLNYLMGCDENNVNVALTNTTNATFTPSANFTINTPKPGIYAQNVTVTSEDGSTSATYAITVEKPFGFYDIVHQKFNNVLIVNNNPQTNGGYEFVSYQWFKNGQLIGTNQYFSAGDDLANKLDLTADYSVKMTTKDGKVLQTCPAKIKTQKSLEVKLYPNPVETGKMLTVDADLPEGDLENMQISLYSVTGKLLTTMKSSTAQTQVQLPPSTESNMVLVVIESGNIKKSFKVIVK</sequence>
<dbReference type="InterPro" id="IPR013783">
    <property type="entry name" value="Ig-like_fold"/>
</dbReference>
<dbReference type="Gene3D" id="2.60.40.10">
    <property type="entry name" value="Immunoglobulins"/>
    <property type="match status" value="2"/>
</dbReference>
<feature type="chain" id="PRO_5040948361" description="HYR-like domain-containing protein" evidence="2">
    <location>
        <begin position="21"/>
        <end position="2096"/>
    </location>
</feature>
<feature type="domain" description="HYR-like" evidence="3">
    <location>
        <begin position="1619"/>
        <end position="1670"/>
    </location>
</feature>
<organism evidence="4 5">
    <name type="scientific">Flavobacterium collinsii</name>
    <dbReference type="NCBI Taxonomy" id="1114861"/>
    <lineage>
        <taxon>Bacteria</taxon>
        <taxon>Pseudomonadati</taxon>
        <taxon>Bacteroidota</taxon>
        <taxon>Flavobacteriia</taxon>
        <taxon>Flavobacteriales</taxon>
        <taxon>Flavobacteriaceae</taxon>
        <taxon>Flavobacterium</taxon>
    </lineage>
</organism>
<evidence type="ECO:0000259" key="3">
    <source>
        <dbReference type="Pfam" id="PF23237"/>
    </source>
</evidence>
<dbReference type="InterPro" id="IPR026444">
    <property type="entry name" value="Secre_tail"/>
</dbReference>
<accession>A0A9W4X7I7</accession>
<evidence type="ECO:0000256" key="2">
    <source>
        <dbReference type="SAM" id="SignalP"/>
    </source>
</evidence>
<keyword evidence="1 2" id="KW-0732">Signal</keyword>
<dbReference type="Pfam" id="PF23237">
    <property type="entry name" value="HYR_4C"/>
    <property type="match status" value="1"/>
</dbReference>
<proteinExistence type="predicted"/>
<evidence type="ECO:0000313" key="4">
    <source>
        <dbReference type="EMBL" id="CAI2768388.1"/>
    </source>
</evidence>
<gene>
    <name evidence="4" type="ORF">TRV642_3619</name>
</gene>
<dbReference type="Proteomes" id="UP001152749">
    <property type="component" value="Chromosome"/>
</dbReference>
<feature type="signal peptide" evidence="2">
    <location>
        <begin position="1"/>
        <end position="20"/>
    </location>
</feature>
<evidence type="ECO:0000313" key="5">
    <source>
        <dbReference type="Proteomes" id="UP001152749"/>
    </source>
</evidence>
<dbReference type="RefSeq" id="WP_263361015.1">
    <property type="nucleotide sequence ID" value="NZ_OX336425.1"/>
</dbReference>
<evidence type="ECO:0000256" key="1">
    <source>
        <dbReference type="ARBA" id="ARBA00022729"/>
    </source>
</evidence>
<reference evidence="4" key="1">
    <citation type="submission" date="2022-09" db="EMBL/GenBank/DDBJ databases">
        <authorList>
            <person name="Duchaud E."/>
        </authorList>
    </citation>
    <scope>NUCLEOTIDE SEQUENCE</scope>
    <source>
        <strain evidence="4">TRV642</strain>
    </source>
</reference>
<dbReference type="KEGG" id="fcs:TRV642_3619"/>
<dbReference type="Gene3D" id="2.40.10.10">
    <property type="entry name" value="Trypsin-like serine proteases"/>
    <property type="match status" value="4"/>
</dbReference>
<dbReference type="InterPro" id="IPR057078">
    <property type="entry name" value="HYR-4C"/>
</dbReference>
<dbReference type="InterPro" id="IPR043504">
    <property type="entry name" value="Peptidase_S1_PA_chymotrypsin"/>
</dbReference>
<dbReference type="InterPro" id="IPR025667">
    <property type="entry name" value="SprB_repeat"/>
</dbReference>
<dbReference type="Gene3D" id="2.60.40.740">
    <property type="match status" value="11"/>
</dbReference>